<proteinExistence type="predicted"/>
<sequence length="627" mass="69668">MSERESERTRAAESEEESEPAGGENVSRAENRRKRKTRSFGVESKSFVLEMEGRRGKTLITITESKKGVSSWVRMGMFSVGLFMEGLHQCIEDVNEGRWEKGWKEKGRNFSLGKGGKGGWSAMVEALYQLDNSIINKEKQEEMRVRGRQSTEMTKGRSFADAVKGGWNKESKIIRVEVAREELSRNLSRLEHCLIGSWSPNNTTGETLETLGGEMAKAWGLKGKMGMASMGKGRVLLEFEFVEEARRVNLSGIRAVRGVQMGLECWDPNSGCLEEGETRKEVWVRILGLPMSLWVPSVLKRVGDACGGFLDVDPQTESLEELQWARVLVRSDGVTFPDTLELGFEETTYSVTLWWERMPSIRTEEGRKQSRWNPSTREVEGDEASRAATRVEQLVGVETEAQSQSDDGTDCLSQDMGPSVKRAQTRVGSPQGPGLKSGPTASGLLRAYGPKSPPASEAPKGDQSGPRLPNRLGRGAGYGMGQAHKGKSNLAQTHLSDNGPLLKTPPSCSNGHFKADDLEKEFTRCREEEMGRRQQLDPINPSAERMLEEEAAREYYDHSGGEEREFWLEVGREDQIQKIIQEEGMAVGTWLKSAAMTLRVGIWGGLQTNGLVKRAERRTGSIGRKVA</sequence>
<dbReference type="PANTHER" id="PTHR34427">
    <property type="entry name" value="DUF4283 DOMAIN PROTEIN"/>
    <property type="match status" value="1"/>
</dbReference>
<accession>A0A438JSL5</accession>
<dbReference type="EMBL" id="QGNW01000029">
    <property type="protein sequence ID" value="RVX11950.1"/>
    <property type="molecule type" value="Genomic_DNA"/>
</dbReference>
<reference evidence="3 4" key="1">
    <citation type="journal article" date="2018" name="PLoS Genet.">
        <title>Population sequencing reveals clonal diversity and ancestral inbreeding in the grapevine cultivar Chardonnay.</title>
        <authorList>
            <person name="Roach M.J."/>
            <person name="Johnson D.L."/>
            <person name="Bohlmann J."/>
            <person name="van Vuuren H.J."/>
            <person name="Jones S.J."/>
            <person name="Pretorius I.S."/>
            <person name="Schmidt S.A."/>
            <person name="Borneman A.R."/>
        </authorList>
    </citation>
    <scope>NUCLEOTIDE SEQUENCE [LARGE SCALE GENOMIC DNA]</scope>
    <source>
        <strain evidence="4">cv. Chardonnay</strain>
        <tissue evidence="3">Leaf</tissue>
    </source>
</reference>
<evidence type="ECO:0000313" key="3">
    <source>
        <dbReference type="EMBL" id="RVX11950.1"/>
    </source>
</evidence>
<gene>
    <name evidence="3" type="ORF">CK203_009462</name>
</gene>
<dbReference type="AlphaFoldDB" id="A0A438JSL5"/>
<dbReference type="Proteomes" id="UP000288805">
    <property type="component" value="Unassembled WGS sequence"/>
</dbReference>
<name>A0A438JSL5_VITVI</name>
<dbReference type="PANTHER" id="PTHR34427:SF5">
    <property type="entry name" value="DUF4283 DOMAIN-CONTAINING PROTEIN"/>
    <property type="match status" value="1"/>
</dbReference>
<feature type="region of interest" description="Disordered" evidence="1">
    <location>
        <begin position="364"/>
        <end position="513"/>
    </location>
</feature>
<feature type="domain" description="DUF4283" evidence="2">
    <location>
        <begin position="188"/>
        <end position="273"/>
    </location>
</feature>
<evidence type="ECO:0000313" key="4">
    <source>
        <dbReference type="Proteomes" id="UP000288805"/>
    </source>
</evidence>
<protein>
    <recommendedName>
        <fullName evidence="2">DUF4283 domain-containing protein</fullName>
    </recommendedName>
</protein>
<comment type="caution">
    <text evidence="3">The sequence shown here is derived from an EMBL/GenBank/DDBJ whole genome shotgun (WGS) entry which is preliminary data.</text>
</comment>
<evidence type="ECO:0000259" key="2">
    <source>
        <dbReference type="Pfam" id="PF14111"/>
    </source>
</evidence>
<dbReference type="InterPro" id="IPR025558">
    <property type="entry name" value="DUF4283"/>
</dbReference>
<feature type="compositionally biased region" description="Basic and acidic residues" evidence="1">
    <location>
        <begin position="1"/>
        <end position="13"/>
    </location>
</feature>
<evidence type="ECO:0000256" key="1">
    <source>
        <dbReference type="SAM" id="MobiDB-lite"/>
    </source>
</evidence>
<dbReference type="Pfam" id="PF14111">
    <property type="entry name" value="DUF4283"/>
    <property type="match status" value="1"/>
</dbReference>
<organism evidence="3 4">
    <name type="scientific">Vitis vinifera</name>
    <name type="common">Grape</name>
    <dbReference type="NCBI Taxonomy" id="29760"/>
    <lineage>
        <taxon>Eukaryota</taxon>
        <taxon>Viridiplantae</taxon>
        <taxon>Streptophyta</taxon>
        <taxon>Embryophyta</taxon>
        <taxon>Tracheophyta</taxon>
        <taxon>Spermatophyta</taxon>
        <taxon>Magnoliopsida</taxon>
        <taxon>eudicotyledons</taxon>
        <taxon>Gunneridae</taxon>
        <taxon>Pentapetalae</taxon>
        <taxon>rosids</taxon>
        <taxon>Vitales</taxon>
        <taxon>Vitaceae</taxon>
        <taxon>Viteae</taxon>
        <taxon>Vitis</taxon>
    </lineage>
</organism>
<feature type="region of interest" description="Disordered" evidence="1">
    <location>
        <begin position="1"/>
        <end position="37"/>
    </location>
</feature>